<evidence type="ECO:0000313" key="2">
    <source>
        <dbReference type="Proteomes" id="UP000011980"/>
    </source>
</evidence>
<protein>
    <submittedName>
        <fullName evidence="1">Uncharacterized protein</fullName>
    </submittedName>
</protein>
<dbReference type="AlphaFoldDB" id="M6F2F8"/>
<gene>
    <name evidence="1" type="ORF">LEP1GSC008_2192</name>
</gene>
<sequence length="51" mass="6411">MFFIRKILFRKTSYSRKTPFKSLFQTSFYKIEYYTFLKDFYSELNNKTTNQ</sequence>
<evidence type="ECO:0000313" key="1">
    <source>
        <dbReference type="EMBL" id="EMK21272.1"/>
    </source>
</evidence>
<name>M6F2F8_9LEPT</name>
<proteinExistence type="predicted"/>
<dbReference type="PATRIC" id="fig|1240687.3.peg.4103"/>
<comment type="caution">
    <text evidence="1">The sequence shown here is derived from an EMBL/GenBank/DDBJ whole genome shotgun (WGS) entry which is preliminary data.</text>
</comment>
<organism evidence="1 2">
    <name type="scientific">Leptospira kirschneri serovar Bulgarica str. Nikolaevo</name>
    <dbReference type="NCBI Taxonomy" id="1240687"/>
    <lineage>
        <taxon>Bacteria</taxon>
        <taxon>Pseudomonadati</taxon>
        <taxon>Spirochaetota</taxon>
        <taxon>Spirochaetia</taxon>
        <taxon>Leptospirales</taxon>
        <taxon>Leptospiraceae</taxon>
        <taxon>Leptospira</taxon>
    </lineage>
</organism>
<accession>M6F2F8</accession>
<reference evidence="1 2" key="1">
    <citation type="submission" date="2013-01" db="EMBL/GenBank/DDBJ databases">
        <authorList>
            <person name="Harkins D.M."/>
            <person name="Durkin A.S."/>
            <person name="Brinkac L.M."/>
            <person name="Haft D.H."/>
            <person name="Selengut J.D."/>
            <person name="Sanka R."/>
            <person name="DePew J."/>
            <person name="Purushe J."/>
            <person name="Galloway R.L."/>
            <person name="Vinetz J.M."/>
            <person name="Sutton G.G."/>
            <person name="Nierman W.C."/>
            <person name="Fouts D.E."/>
        </authorList>
    </citation>
    <scope>NUCLEOTIDE SEQUENCE [LARGE SCALE GENOMIC DNA]</scope>
    <source>
        <strain evidence="1 2">Nikolaevo</strain>
    </source>
</reference>
<dbReference type="EMBL" id="ANCE01000193">
    <property type="protein sequence ID" value="EMK21272.1"/>
    <property type="molecule type" value="Genomic_DNA"/>
</dbReference>
<dbReference type="Proteomes" id="UP000011980">
    <property type="component" value="Unassembled WGS sequence"/>
</dbReference>